<accession>A0A4Q5LU88</accession>
<evidence type="ECO:0000313" key="4">
    <source>
        <dbReference type="EMBL" id="RYU93039.1"/>
    </source>
</evidence>
<name>A0A4Q5LU88_9BACT</name>
<protein>
    <submittedName>
        <fullName evidence="4">Type III-B CRISPR-associated protein Cas10/Cmr2</fullName>
    </submittedName>
</protein>
<dbReference type="GO" id="GO:0000166">
    <property type="term" value="F:nucleotide binding"/>
    <property type="evidence" value="ECO:0007669"/>
    <property type="project" value="UniProtKB-KW"/>
</dbReference>
<feature type="domain" description="GGDEF" evidence="3">
    <location>
        <begin position="212"/>
        <end position="349"/>
    </location>
</feature>
<dbReference type="InterPro" id="IPR013407">
    <property type="entry name" value="CRISPR-assoc_prot_Cmr2"/>
</dbReference>
<evidence type="ECO:0000256" key="1">
    <source>
        <dbReference type="ARBA" id="ARBA00022741"/>
    </source>
</evidence>
<dbReference type="Proteomes" id="UP000293162">
    <property type="component" value="Unassembled WGS sequence"/>
</dbReference>
<evidence type="ECO:0000313" key="5">
    <source>
        <dbReference type="Proteomes" id="UP000293162"/>
    </source>
</evidence>
<dbReference type="PROSITE" id="PS50887">
    <property type="entry name" value="GGDEF"/>
    <property type="match status" value="1"/>
</dbReference>
<dbReference type="OrthoDB" id="9758700at2"/>
<dbReference type="Pfam" id="PF22335">
    <property type="entry name" value="Cas10-Cmr2_palm2"/>
    <property type="match status" value="1"/>
</dbReference>
<dbReference type="InterPro" id="IPR054767">
    <property type="entry name" value="Cas10-Cmr2_palm2"/>
</dbReference>
<keyword evidence="5" id="KW-1185">Reference proteome</keyword>
<dbReference type="AlphaFoldDB" id="A0A4Q5LU88"/>
<keyword evidence="2" id="KW-0051">Antiviral defense</keyword>
<evidence type="ECO:0000256" key="2">
    <source>
        <dbReference type="ARBA" id="ARBA00023118"/>
    </source>
</evidence>
<dbReference type="NCBIfam" id="TIGR02577">
    <property type="entry name" value="cas_TM1794_Cmr2"/>
    <property type="match status" value="1"/>
</dbReference>
<organism evidence="4 5">
    <name type="scientific">Emticicia agri</name>
    <dbReference type="NCBI Taxonomy" id="2492393"/>
    <lineage>
        <taxon>Bacteria</taxon>
        <taxon>Pseudomonadati</taxon>
        <taxon>Bacteroidota</taxon>
        <taxon>Cytophagia</taxon>
        <taxon>Cytophagales</taxon>
        <taxon>Leadbetterellaceae</taxon>
        <taxon>Emticicia</taxon>
    </lineage>
</organism>
<sequence>MSEKDKAAIVAKKDDFILPNIGDLQLFESKTGVGLFPDRIIFKSELLGTENFQNIIDAVIEDIADEIDEANADESEKISLFLKKYLRIDWDEFDVEEDKNPILTISQYLDSLELNPQFVTEINKNPLTQFLLEINRNEFLKRNYNQKDTNGQIRFESLSEIATRELQSKPYYKRILNSTIWDEPKNGEDDKGDTKFIEALSQRKDDFKNYHKYICVVKADGDKIGKTLEKITGSKIFDFSKKLLDWGLLAKDRIREYGGVPIYVGGDDLLFFAPISNGKENIIDLIDAIDELFADRNWLEINEEITPSLSYGISLTYYKFPLGEAIEEANELLYTAKGGDKNLEKAIKLLSEDKYRFNEVKQILELPKYKGIEAITEIIELLDDVQFNENERKSKAKEQIDIYNKKNSSNAIVLKLLKHSGTEFELVLKKSDPLYQTHFKSIINKMVDDQSFLNSVGYKLRDNHELIKIIGQEPTHLANLFHNVFDEKLENKQETDLYMEQVRLLVNYSYIQQNHDIDKTMKEVFSIIRTSKFIKGLEEVKN</sequence>
<dbReference type="EMBL" id="SEWF01000059">
    <property type="protein sequence ID" value="RYU93039.1"/>
    <property type="molecule type" value="Genomic_DNA"/>
</dbReference>
<dbReference type="GO" id="GO:0051607">
    <property type="term" value="P:defense response to virus"/>
    <property type="evidence" value="ECO:0007669"/>
    <property type="project" value="UniProtKB-KW"/>
</dbReference>
<proteinExistence type="predicted"/>
<reference evidence="4 5" key="1">
    <citation type="submission" date="2019-02" db="EMBL/GenBank/DDBJ databases">
        <title>Bacterial novel species Emticicia sp. 17J42-9 isolated from soil.</title>
        <authorList>
            <person name="Jung H.-Y."/>
        </authorList>
    </citation>
    <scope>NUCLEOTIDE SEQUENCE [LARGE SCALE GENOMIC DNA]</scope>
    <source>
        <strain evidence="4 5">17J42-9</strain>
    </source>
</reference>
<dbReference type="InterPro" id="IPR000160">
    <property type="entry name" value="GGDEF_dom"/>
</dbReference>
<evidence type="ECO:0000259" key="3">
    <source>
        <dbReference type="PROSITE" id="PS50887"/>
    </source>
</evidence>
<dbReference type="Gene3D" id="3.30.70.270">
    <property type="match status" value="1"/>
</dbReference>
<gene>
    <name evidence="4" type="primary">cas10</name>
    <name evidence="4" type="ORF">EWM59_24120</name>
</gene>
<comment type="caution">
    <text evidence="4">The sequence shown here is derived from an EMBL/GenBank/DDBJ whole genome shotgun (WGS) entry which is preliminary data.</text>
</comment>
<dbReference type="InterPro" id="IPR043128">
    <property type="entry name" value="Rev_trsase/Diguanyl_cyclase"/>
</dbReference>
<keyword evidence="1" id="KW-0547">Nucleotide-binding</keyword>